<feature type="domain" description="ABM" evidence="1">
    <location>
        <begin position="2"/>
        <end position="90"/>
    </location>
</feature>
<gene>
    <name evidence="2" type="ORF">DNH61_00075</name>
</gene>
<dbReference type="Pfam" id="PF03992">
    <property type="entry name" value="ABM"/>
    <property type="match status" value="1"/>
</dbReference>
<dbReference type="OrthoDB" id="2617048at2"/>
<dbReference type="InterPro" id="IPR007138">
    <property type="entry name" value="ABM_dom"/>
</dbReference>
<dbReference type="PROSITE" id="PS51725">
    <property type="entry name" value="ABM"/>
    <property type="match status" value="1"/>
</dbReference>
<sequence>MYIVQSVVQVPLEKAEEVIGLYQNRSRSVDNQPGFLSFQLLQNEPKPEELIVHMTWETKEHYLAWVTSDDFKRIHELEKKYPDQELASIVPTVRKYVVRAE</sequence>
<dbReference type="AlphaFoldDB" id="A0A2W1M1A2"/>
<dbReference type="SUPFAM" id="SSF54909">
    <property type="entry name" value="Dimeric alpha+beta barrel"/>
    <property type="match status" value="1"/>
</dbReference>
<dbReference type="PANTHER" id="PTHR34474">
    <property type="entry name" value="SIGNAL TRANSDUCTION PROTEIN TRAP"/>
    <property type="match status" value="1"/>
</dbReference>
<dbReference type="Gene3D" id="3.30.70.100">
    <property type="match status" value="1"/>
</dbReference>
<dbReference type="GO" id="GO:0004497">
    <property type="term" value="F:monooxygenase activity"/>
    <property type="evidence" value="ECO:0007669"/>
    <property type="project" value="UniProtKB-KW"/>
</dbReference>
<accession>A0A2W1M1A2</accession>
<keyword evidence="2" id="KW-0560">Oxidoreductase</keyword>
<evidence type="ECO:0000313" key="2">
    <source>
        <dbReference type="EMBL" id="PZD97701.1"/>
    </source>
</evidence>
<name>A0A2W1M1A2_9BACL</name>
<dbReference type="PANTHER" id="PTHR34474:SF2">
    <property type="entry name" value="SIGNAL TRANSDUCTION PROTEIN TRAP"/>
    <property type="match status" value="1"/>
</dbReference>
<dbReference type="Proteomes" id="UP000249522">
    <property type="component" value="Unassembled WGS sequence"/>
</dbReference>
<protein>
    <submittedName>
        <fullName evidence="2">Antibiotic biosynthesis monooxygenase</fullName>
    </submittedName>
</protein>
<comment type="caution">
    <text evidence="2">The sequence shown here is derived from an EMBL/GenBank/DDBJ whole genome shotgun (WGS) entry which is preliminary data.</text>
</comment>
<reference evidence="2 3" key="1">
    <citation type="submission" date="2018-06" db="EMBL/GenBank/DDBJ databases">
        <title>Paenibacillus imtechensis sp. nov.</title>
        <authorList>
            <person name="Pinnaka A.K."/>
            <person name="Singh H."/>
            <person name="Kaur M."/>
        </authorList>
    </citation>
    <scope>NUCLEOTIDE SEQUENCE [LARGE SCALE GENOMIC DNA]</scope>
    <source>
        <strain evidence="2 3">SMB1</strain>
    </source>
</reference>
<keyword evidence="3" id="KW-1185">Reference proteome</keyword>
<evidence type="ECO:0000313" key="3">
    <source>
        <dbReference type="Proteomes" id="UP000249522"/>
    </source>
</evidence>
<proteinExistence type="predicted"/>
<organism evidence="2 3">
    <name type="scientific">Paenibacillus sambharensis</name>
    <dbReference type="NCBI Taxonomy" id="1803190"/>
    <lineage>
        <taxon>Bacteria</taxon>
        <taxon>Bacillati</taxon>
        <taxon>Bacillota</taxon>
        <taxon>Bacilli</taxon>
        <taxon>Bacillales</taxon>
        <taxon>Paenibacillaceae</taxon>
        <taxon>Paenibacillus</taxon>
    </lineage>
</organism>
<evidence type="ECO:0000259" key="1">
    <source>
        <dbReference type="PROSITE" id="PS51725"/>
    </source>
</evidence>
<dbReference type="InterPro" id="IPR011008">
    <property type="entry name" value="Dimeric_a/b-barrel"/>
</dbReference>
<keyword evidence="2" id="KW-0503">Monooxygenase</keyword>
<dbReference type="RefSeq" id="WP_111144664.1">
    <property type="nucleotide sequence ID" value="NZ_QKRB01000006.1"/>
</dbReference>
<dbReference type="EMBL" id="QKRB01000006">
    <property type="protein sequence ID" value="PZD97701.1"/>
    <property type="molecule type" value="Genomic_DNA"/>
</dbReference>
<dbReference type="InterPro" id="IPR050404">
    <property type="entry name" value="Heme-degrading_MO"/>
</dbReference>